<name>A0AAD7F7X3_9AGAR</name>
<evidence type="ECO:0000313" key="3">
    <source>
        <dbReference type="Proteomes" id="UP001221142"/>
    </source>
</evidence>
<reference evidence="2" key="1">
    <citation type="submission" date="2023-03" db="EMBL/GenBank/DDBJ databases">
        <title>Massive genome expansion in bonnet fungi (Mycena s.s.) driven by repeated elements and novel gene families across ecological guilds.</title>
        <authorList>
            <consortium name="Lawrence Berkeley National Laboratory"/>
            <person name="Harder C.B."/>
            <person name="Miyauchi S."/>
            <person name="Viragh M."/>
            <person name="Kuo A."/>
            <person name="Thoen E."/>
            <person name="Andreopoulos B."/>
            <person name="Lu D."/>
            <person name="Skrede I."/>
            <person name="Drula E."/>
            <person name="Henrissat B."/>
            <person name="Morin E."/>
            <person name="Kohler A."/>
            <person name="Barry K."/>
            <person name="LaButti K."/>
            <person name="Morin E."/>
            <person name="Salamov A."/>
            <person name="Lipzen A."/>
            <person name="Mereny Z."/>
            <person name="Hegedus B."/>
            <person name="Baldrian P."/>
            <person name="Stursova M."/>
            <person name="Weitz H."/>
            <person name="Taylor A."/>
            <person name="Grigoriev I.V."/>
            <person name="Nagy L.G."/>
            <person name="Martin F."/>
            <person name="Kauserud H."/>
        </authorList>
    </citation>
    <scope>NUCLEOTIDE SEQUENCE</scope>
    <source>
        <strain evidence="2">9284</strain>
    </source>
</reference>
<keyword evidence="1" id="KW-1133">Transmembrane helix</keyword>
<organism evidence="2 3">
    <name type="scientific">Roridomyces roridus</name>
    <dbReference type="NCBI Taxonomy" id="1738132"/>
    <lineage>
        <taxon>Eukaryota</taxon>
        <taxon>Fungi</taxon>
        <taxon>Dikarya</taxon>
        <taxon>Basidiomycota</taxon>
        <taxon>Agaricomycotina</taxon>
        <taxon>Agaricomycetes</taxon>
        <taxon>Agaricomycetidae</taxon>
        <taxon>Agaricales</taxon>
        <taxon>Marasmiineae</taxon>
        <taxon>Mycenaceae</taxon>
        <taxon>Roridomyces</taxon>
    </lineage>
</organism>
<evidence type="ECO:0000313" key="2">
    <source>
        <dbReference type="EMBL" id="KAJ7607661.1"/>
    </source>
</evidence>
<evidence type="ECO:0000256" key="1">
    <source>
        <dbReference type="SAM" id="Phobius"/>
    </source>
</evidence>
<comment type="caution">
    <text evidence="2">The sequence shown here is derived from an EMBL/GenBank/DDBJ whole genome shotgun (WGS) entry which is preliminary data.</text>
</comment>
<keyword evidence="1" id="KW-0812">Transmembrane</keyword>
<feature type="transmembrane region" description="Helical" evidence="1">
    <location>
        <begin position="306"/>
        <end position="324"/>
    </location>
</feature>
<dbReference type="EMBL" id="JARKIF010000048">
    <property type="protein sequence ID" value="KAJ7607661.1"/>
    <property type="molecule type" value="Genomic_DNA"/>
</dbReference>
<proteinExistence type="predicted"/>
<dbReference type="AlphaFoldDB" id="A0AAD7F7X3"/>
<keyword evidence="1" id="KW-0472">Membrane</keyword>
<protein>
    <submittedName>
        <fullName evidence="2">Uncharacterized protein</fullName>
    </submittedName>
</protein>
<gene>
    <name evidence="2" type="ORF">FB45DRAFT_1067720</name>
</gene>
<keyword evidence="3" id="KW-1185">Reference proteome</keyword>
<accession>A0AAD7F7X3</accession>
<dbReference type="Proteomes" id="UP001221142">
    <property type="component" value="Unassembled WGS sequence"/>
</dbReference>
<sequence>MEDRRRVSDLWFPDADLLIETRDRIFRVPGSILAETSETVRWMIGVGPNMYGEPKLVLSSNPAHVEYLLRAIFYPWYFPAPPARINFRLLNGVLRLSTEFNISHLRQPALRHLSLGLPTTLKDFDEIWERDSTSGQWAADLPLKWLVARDLRIYWALPFPLLILFSILDEHPDYLMELSSEVRVCFMEARKRLRVILSNALDTLDLTDAASIIALRTAYSTQWRYAALIVCITPDLWDEGFAKLYSWRSRGVMKARFQLLRQGIWDGLPQLSGFSSWDALKAARDADLGTEKMPPMPAKRTRFPDVFLVCSVYFLCGCIFWGWLRS</sequence>